<name>A0A8K1N1C7_9CHLO</name>
<dbReference type="AlphaFoldDB" id="A0A8K1N1C7"/>
<keyword evidence="8" id="KW-0150">Chloroplast</keyword>
<evidence type="ECO:0000256" key="3">
    <source>
        <dbReference type="ARBA" id="ARBA00022692"/>
    </source>
</evidence>
<comment type="function">
    <text evidence="7">A core subunit of photosystem II (PSII), probably helps stabilize the reaction center.</text>
</comment>
<comment type="subunit">
    <text evidence="7">PSII is composed of 1 copy each of membrane proteins PsbA, PsbB, PsbC, PsbD, PsbE, PsbF, PsbH, PsbI, PsbJ, PsbK, PsbL, PsbM, PsbT, PsbX, PsbY, PsbZ, Psb30/Ycf12, peripheral proteins of the oxygen-evolving complex and a large number of cofactors. It forms dimeric complexes.</text>
</comment>
<evidence type="ECO:0000256" key="7">
    <source>
        <dbReference type="HAMAP-Rule" id="MF_01329"/>
    </source>
</evidence>
<accession>A0A8K1N1C7</accession>
<keyword evidence="6 7" id="KW-0604">Photosystem II</keyword>
<evidence type="ECO:0000256" key="2">
    <source>
        <dbReference type="ARBA" id="ARBA00022531"/>
    </source>
</evidence>
<evidence type="ECO:0000256" key="1">
    <source>
        <dbReference type="ARBA" id="ARBA00004167"/>
    </source>
</evidence>
<proteinExistence type="inferred from homology"/>
<comment type="subcellular location">
    <subcellularLocation>
        <location evidence="1">Membrane</location>
        <topology evidence="1">Single-pass membrane protein</topology>
    </subcellularLocation>
    <subcellularLocation>
        <location evidence="7">Plastid</location>
        <location evidence="7">Chloroplast thylakoid membrane</location>
        <topology evidence="7">Single-pass membrane protein</topology>
    </subcellularLocation>
</comment>
<dbReference type="Pfam" id="PF05969">
    <property type="entry name" value="PSII_Ycf12"/>
    <property type="match status" value="1"/>
</dbReference>
<reference evidence="8" key="1">
    <citation type="submission" date="2020-04" db="EMBL/GenBank/DDBJ databases">
        <authorList>
            <person name="Qian X."/>
        </authorList>
    </citation>
    <scope>NUCLEOTIDE SEQUENCE</scope>
</reference>
<keyword evidence="8" id="KW-0934">Plastid</keyword>
<organism evidence="8">
    <name type="scientific">Oedocladium prescottii</name>
    <dbReference type="NCBI Taxonomy" id="337949"/>
    <lineage>
        <taxon>Eukaryota</taxon>
        <taxon>Viridiplantae</taxon>
        <taxon>Chlorophyta</taxon>
        <taxon>core chlorophytes</taxon>
        <taxon>Chlorophyceae</taxon>
        <taxon>OCC clade</taxon>
        <taxon>Oedogoniales</taxon>
        <taxon>Oedogoniaceae</taxon>
        <taxon>Oedocladium</taxon>
    </lineage>
</organism>
<keyword evidence="7" id="KW-0793">Thylakoid</keyword>
<dbReference type="HAMAP" id="MF_01329">
    <property type="entry name" value="PSII_Psb30_Ycf12"/>
    <property type="match status" value="1"/>
</dbReference>
<sequence>MNIDILSQLIAIGVTLFLGPVVVLLIASRNGNL</sequence>
<evidence type="ECO:0000313" key="8">
    <source>
        <dbReference type="EMBL" id="UCS09657.1"/>
    </source>
</evidence>
<evidence type="ECO:0000256" key="6">
    <source>
        <dbReference type="ARBA" id="ARBA00023276"/>
    </source>
</evidence>
<comment type="similarity">
    <text evidence="7">Belongs to the Psb30/Ycf12 family.</text>
</comment>
<geneLocation type="chloroplast" evidence="8"/>
<dbReference type="GO" id="GO:0009523">
    <property type="term" value="C:photosystem II"/>
    <property type="evidence" value="ECO:0007669"/>
    <property type="project" value="UniProtKB-KW"/>
</dbReference>
<evidence type="ECO:0000256" key="4">
    <source>
        <dbReference type="ARBA" id="ARBA00022989"/>
    </source>
</evidence>
<evidence type="ECO:0000256" key="5">
    <source>
        <dbReference type="ARBA" id="ARBA00023136"/>
    </source>
</evidence>
<feature type="transmembrane region" description="Helical" evidence="7">
    <location>
        <begin position="6"/>
        <end position="27"/>
    </location>
</feature>
<keyword evidence="4 7" id="KW-1133">Transmembrane helix</keyword>
<protein>
    <recommendedName>
        <fullName evidence="7">Photosystem II reaction center protein Psb30</fullName>
    </recommendedName>
    <alternativeName>
        <fullName evidence="7">Photosystem II reaction center protein Ycf12</fullName>
    </alternativeName>
</protein>
<gene>
    <name evidence="7 8" type="primary">ycf12</name>
    <name evidence="7" type="synonym">psb30</name>
</gene>
<keyword evidence="2 7" id="KW-0602">Photosynthesis</keyword>
<dbReference type="GO" id="GO:0015979">
    <property type="term" value="P:photosynthesis"/>
    <property type="evidence" value="ECO:0007669"/>
    <property type="project" value="UniProtKB-KW"/>
</dbReference>
<reference evidence="8" key="2">
    <citation type="journal article" date="2021" name="Res Sq">
        <title>Chloroplast Genomes of Five Oedogonium Species: Genome Structure, Phylogenetic Analysis and Adaptive Evolution.</title>
        <authorList>
            <person name="qian x."/>
            <person name="Hu Y."/>
            <person name="Lv W."/>
            <person name="Wang Q."/>
            <person name="Liu G."/>
            <person name="Hu Z."/>
        </authorList>
    </citation>
    <scope>NUCLEOTIDE SEQUENCE</scope>
</reference>
<dbReference type="EMBL" id="MT364368">
    <property type="protein sequence ID" value="UCS09657.1"/>
    <property type="molecule type" value="Genomic_DNA"/>
</dbReference>
<dbReference type="GO" id="GO:0009535">
    <property type="term" value="C:chloroplast thylakoid membrane"/>
    <property type="evidence" value="ECO:0007669"/>
    <property type="project" value="UniProtKB-SubCell"/>
</dbReference>
<keyword evidence="5 7" id="KW-0472">Membrane</keyword>
<keyword evidence="3 7" id="KW-0812">Transmembrane</keyword>
<dbReference type="InterPro" id="IPR010284">
    <property type="entry name" value="PSII_Ycf12_core-subunit"/>
</dbReference>